<organism evidence="7 8">
    <name type="scientific">Papaver atlanticum</name>
    <dbReference type="NCBI Taxonomy" id="357466"/>
    <lineage>
        <taxon>Eukaryota</taxon>
        <taxon>Viridiplantae</taxon>
        <taxon>Streptophyta</taxon>
        <taxon>Embryophyta</taxon>
        <taxon>Tracheophyta</taxon>
        <taxon>Spermatophyta</taxon>
        <taxon>Magnoliopsida</taxon>
        <taxon>Ranunculales</taxon>
        <taxon>Papaveraceae</taxon>
        <taxon>Papaveroideae</taxon>
        <taxon>Papaver</taxon>
    </lineage>
</organism>
<feature type="domain" description="Wall-associated receptor kinase C-terminal" evidence="6">
    <location>
        <begin position="191"/>
        <end position="266"/>
    </location>
</feature>
<keyword evidence="2" id="KW-0732">Signal</keyword>
<comment type="caution">
    <text evidence="7">The sequence shown here is derived from an EMBL/GenBank/DDBJ whole genome shotgun (WGS) entry which is preliminary data.</text>
</comment>
<dbReference type="InterPro" id="IPR025287">
    <property type="entry name" value="WAK_GUB"/>
</dbReference>
<dbReference type="PANTHER" id="PTHR33138:SF11">
    <property type="entry name" value="KINASE-LIKE PROTEIN"/>
    <property type="match status" value="1"/>
</dbReference>
<dbReference type="Pfam" id="PF13947">
    <property type="entry name" value="GUB_WAK_bind"/>
    <property type="match status" value="1"/>
</dbReference>
<evidence type="ECO:0000256" key="4">
    <source>
        <dbReference type="SAM" id="Phobius"/>
    </source>
</evidence>
<accession>A0AAD4XIJ0</accession>
<dbReference type="Proteomes" id="UP001202328">
    <property type="component" value="Unassembled WGS sequence"/>
</dbReference>
<proteinExistence type="predicted"/>
<evidence type="ECO:0000256" key="1">
    <source>
        <dbReference type="ARBA" id="ARBA00004167"/>
    </source>
</evidence>
<evidence type="ECO:0000313" key="8">
    <source>
        <dbReference type="Proteomes" id="UP001202328"/>
    </source>
</evidence>
<keyword evidence="4" id="KW-1133">Transmembrane helix</keyword>
<protein>
    <submittedName>
        <fullName evidence="7">Uncharacterized protein</fullName>
    </submittedName>
</protein>
<dbReference type="GO" id="GO:0016020">
    <property type="term" value="C:membrane"/>
    <property type="evidence" value="ECO:0007669"/>
    <property type="project" value="UniProtKB-SubCell"/>
</dbReference>
<keyword evidence="3" id="KW-0325">Glycoprotein</keyword>
<dbReference type="PANTHER" id="PTHR33138">
    <property type="entry name" value="OS01G0690200 PROTEIN"/>
    <property type="match status" value="1"/>
</dbReference>
<dbReference type="InterPro" id="IPR032872">
    <property type="entry name" value="WAK_assoc_C"/>
</dbReference>
<evidence type="ECO:0000256" key="3">
    <source>
        <dbReference type="ARBA" id="ARBA00023180"/>
    </source>
</evidence>
<evidence type="ECO:0000256" key="2">
    <source>
        <dbReference type="ARBA" id="ARBA00022729"/>
    </source>
</evidence>
<sequence>MISHYHGSIDSLLFLKPVVIILSILMFHACVSIAQENNLEGYKKCKNNFVCGSLVNVGYPFWGIHHTDGGKSRPEYCGLPYYKLDCYDGDIAEIQISEESYRVLVIDTKSKVMNITNKKFMDDDDACPSKYPVAKFGSSSFVPPDVDTLSLFFDCSISSDIDNLDEFKFNCLINNNRLSSDGYWHIGISTLFSSSCKNRVDVPVMPAALRDLTTGAVPAIIKQGFSVPYLSSVSVTTTINMCETCQSSGGACGYNITTEAPACLCGPGGSRGR</sequence>
<comment type="subcellular location">
    <subcellularLocation>
        <location evidence="1">Membrane</location>
        <topology evidence="1">Single-pass membrane protein</topology>
    </subcellularLocation>
</comment>
<keyword evidence="4" id="KW-0812">Transmembrane</keyword>
<keyword evidence="8" id="KW-1185">Reference proteome</keyword>
<dbReference type="GO" id="GO:0030247">
    <property type="term" value="F:polysaccharide binding"/>
    <property type="evidence" value="ECO:0007669"/>
    <property type="project" value="InterPro"/>
</dbReference>
<reference evidence="7" key="1">
    <citation type="submission" date="2022-04" db="EMBL/GenBank/DDBJ databases">
        <title>A functionally conserved STORR gene fusion in Papaver species that diverged 16.8 million years ago.</title>
        <authorList>
            <person name="Catania T."/>
        </authorList>
    </citation>
    <scope>NUCLEOTIDE SEQUENCE</scope>
    <source>
        <strain evidence="7">S-188037</strain>
    </source>
</reference>
<gene>
    <name evidence="7" type="ORF">MKW98_005571</name>
</gene>
<dbReference type="EMBL" id="JAJJMB010008785">
    <property type="protein sequence ID" value="KAI3920745.1"/>
    <property type="molecule type" value="Genomic_DNA"/>
</dbReference>
<evidence type="ECO:0000259" key="6">
    <source>
        <dbReference type="Pfam" id="PF14380"/>
    </source>
</evidence>
<feature type="transmembrane region" description="Helical" evidence="4">
    <location>
        <begin position="12"/>
        <end position="34"/>
    </location>
</feature>
<evidence type="ECO:0000313" key="7">
    <source>
        <dbReference type="EMBL" id="KAI3920745.1"/>
    </source>
</evidence>
<dbReference type="AlphaFoldDB" id="A0AAD4XIJ0"/>
<keyword evidence="4" id="KW-0472">Membrane</keyword>
<evidence type="ECO:0000259" key="5">
    <source>
        <dbReference type="Pfam" id="PF13947"/>
    </source>
</evidence>
<name>A0AAD4XIJ0_9MAGN</name>
<feature type="domain" description="Wall-associated receptor kinase galacturonan-binding" evidence="5">
    <location>
        <begin position="45"/>
        <end position="116"/>
    </location>
</feature>
<dbReference type="Pfam" id="PF14380">
    <property type="entry name" value="WAK_assoc"/>
    <property type="match status" value="1"/>
</dbReference>